<reference evidence="5" key="1">
    <citation type="journal article" date="2012" name="Nat. Commun.">
        <title>Quantitative maps of protein phosphorylation sites across 14 different rat organs and tissues.</title>
        <authorList>
            <person name="Lundby A."/>
            <person name="Secher A."/>
            <person name="Lage K."/>
            <person name="Nordsborg N.B."/>
            <person name="Dmytriyev A."/>
            <person name="Lundby C."/>
            <person name="Olsen J.V."/>
        </authorList>
    </citation>
    <scope>IDENTIFICATION BY MASS SPECTROMETRY [LARGE SCALE ANALYSIS]</scope>
</reference>
<gene>
    <name evidence="2 4" type="primary">C2h4orf17</name>
    <name evidence="4" type="synonym">RGD1309170</name>
</gene>
<feature type="region of interest" description="Disordered" evidence="1">
    <location>
        <begin position="288"/>
        <end position="334"/>
    </location>
</feature>
<evidence type="ECO:0000313" key="4">
    <source>
        <dbReference type="RGD" id="1309170"/>
    </source>
</evidence>
<dbReference type="GeneTree" id="ENSGT00510000048844"/>
<dbReference type="Proteomes" id="UP000002494">
    <property type="component" value="Chromosome 2"/>
</dbReference>
<dbReference type="FunCoup" id="A0A0G2K1J3">
    <property type="interactions" value="3"/>
</dbReference>
<name>A0A0G2K1J3_RAT</name>
<dbReference type="Bgee" id="ENSRNOG00000024623">
    <property type="expression patterns" value="Expressed in testis and 1 other cell type or tissue"/>
</dbReference>
<organism evidence="2 3">
    <name type="scientific">Rattus norvegicus</name>
    <name type="common">Rat</name>
    <dbReference type="NCBI Taxonomy" id="10116"/>
    <lineage>
        <taxon>Eukaryota</taxon>
        <taxon>Metazoa</taxon>
        <taxon>Chordata</taxon>
        <taxon>Craniata</taxon>
        <taxon>Vertebrata</taxon>
        <taxon>Euteleostomi</taxon>
        <taxon>Mammalia</taxon>
        <taxon>Eutheria</taxon>
        <taxon>Euarchontoglires</taxon>
        <taxon>Glires</taxon>
        <taxon>Rodentia</taxon>
        <taxon>Myomorpha</taxon>
        <taxon>Muroidea</taxon>
        <taxon>Muridae</taxon>
        <taxon>Murinae</taxon>
        <taxon>Rattus</taxon>
    </lineage>
</organism>
<dbReference type="RGD" id="1309170">
    <property type="gene designation" value="C2h4orf17"/>
</dbReference>
<dbReference type="iPTMnet" id="A0A0G2K1J3"/>
<accession>A0A0G2K1J3</accession>
<dbReference type="InterPro" id="IPR037394">
    <property type="entry name" value="TBATA-like"/>
</dbReference>
<feature type="region of interest" description="Disordered" evidence="1">
    <location>
        <begin position="53"/>
        <end position="115"/>
    </location>
</feature>
<dbReference type="CTD" id="362047"/>
<proteinExistence type="evidence at protein level"/>
<dbReference type="PANTHER" id="PTHR33772">
    <property type="entry name" value="THYMUS, BRAIN AND TESTES-ASSOCIATED"/>
    <property type="match status" value="1"/>
</dbReference>
<protein>
    <submittedName>
        <fullName evidence="2">Similar to human chromosome 4 open reading frame 17</fullName>
    </submittedName>
</protein>
<sequence length="334" mass="37832">MTERNKGCFIVRHTPHPRRVCHIQGLNNVPICTVKDDLPIRMLCCPRQLSPSQKNETTLAKVSNPPRSASPESLSIRGVSPAKNKVPERPHSEPFRKINHNFRTSRDNPLVNKKDEYKPKKPLVASRMCSGAASPSSDVMNTRINRNENTVCIPNYLDQEIKILLKLCDILHTDSLTEVLDWLLQASNKEKEWLSALIHSELSEINLLTRHRVNTPEPAAESRKSPTSVTPTTKLLQNSHAKLKALHESREEHQPLRMTSQGSEGNKMASKGAETPLFIRRNKKLPVTEYFNNPKSPFKPNTQESRSARPMSVRSVQGYSPQRALYPLTHGREK</sequence>
<dbReference type="KEGG" id="rno:362047"/>
<dbReference type="Pfam" id="PF15256">
    <property type="entry name" value="SPATIAL"/>
    <property type="match status" value="1"/>
</dbReference>
<dbReference type="AGR" id="RGD:1309170"/>
<dbReference type="PANTHER" id="PTHR33772:SF2">
    <property type="entry name" value="RIKEN CDNA 4930579F01 GENE"/>
    <property type="match status" value="1"/>
</dbReference>
<evidence type="ECO:0007829" key="5">
    <source>
        <dbReference type="PubMed" id="22673903"/>
    </source>
</evidence>
<dbReference type="OMA" id="TKPMSAR"/>
<dbReference type="ExpressionAtlas" id="A0A0G2K1J3">
    <property type="expression patterns" value="baseline"/>
</dbReference>
<dbReference type="InParanoid" id="A0A0G2K1J3"/>
<reference evidence="2" key="2">
    <citation type="submission" date="2024-01" db="EMBL/GenBank/DDBJ databases">
        <title>GRCr8: a new rat reference genome assembly contstructed from accurate long reads and long range scaffolding.</title>
        <authorList>
            <person name="Doris P.A."/>
            <person name="Kalbfleisch T."/>
            <person name="Li K."/>
            <person name="Howe K."/>
            <person name="Wood J."/>
        </authorList>
    </citation>
    <scope>NUCLEOTIDE SEQUENCE [LARGE SCALE GENOMIC DNA]</scope>
    <source>
        <strain evidence="2">Brown Norway</strain>
    </source>
</reference>
<dbReference type="RefSeq" id="NP_001128051.2">
    <property type="nucleotide sequence ID" value="NM_001134579.2"/>
</dbReference>
<feature type="compositionally biased region" description="Polar residues" evidence="1">
    <location>
        <begin position="53"/>
        <end position="73"/>
    </location>
</feature>
<dbReference type="Ensembl" id="ENSRNOT00000089222.3">
    <property type="protein sequence ID" value="ENSRNOP00000071865.1"/>
    <property type="gene ID" value="ENSRNOG00000024623.7"/>
</dbReference>
<dbReference type="PhosphoSitePlus" id="A0A0G2K1J3"/>
<reference evidence="2" key="4">
    <citation type="submission" date="2025-09" db="UniProtKB">
        <authorList>
            <consortium name="Ensembl"/>
        </authorList>
    </citation>
    <scope>IDENTIFICATION</scope>
    <source>
        <strain evidence="2">Brown Norway</strain>
    </source>
</reference>
<evidence type="ECO:0000313" key="3">
    <source>
        <dbReference type="Proteomes" id="UP000002494"/>
    </source>
</evidence>
<feature type="compositionally biased region" description="Basic and acidic residues" evidence="1">
    <location>
        <begin position="85"/>
        <end position="96"/>
    </location>
</feature>
<keyword evidence="3" id="KW-1185">Reference proteome</keyword>
<dbReference type="GeneID" id="362047"/>
<evidence type="ECO:0000313" key="2">
    <source>
        <dbReference type="Ensembl" id="ENSRNOP00000071865.1"/>
    </source>
</evidence>
<dbReference type="AlphaFoldDB" id="A0A0G2K1J3"/>
<dbReference type="OrthoDB" id="9982103at2759"/>
<reference evidence="2" key="3">
    <citation type="submission" date="2025-08" db="UniProtKB">
        <authorList>
            <consortium name="Ensembl"/>
        </authorList>
    </citation>
    <scope>IDENTIFICATION</scope>
    <source>
        <strain evidence="2">Brown Norway</strain>
    </source>
</reference>
<evidence type="ECO:0000256" key="1">
    <source>
        <dbReference type="SAM" id="MobiDB-lite"/>
    </source>
</evidence>
<feature type="compositionally biased region" description="Polar residues" evidence="1">
    <location>
        <begin position="290"/>
        <end position="305"/>
    </location>
</feature>
<feature type="region of interest" description="Disordered" evidence="1">
    <location>
        <begin position="247"/>
        <end position="273"/>
    </location>
</feature>